<gene>
    <name evidence="2" type="ORF">M378DRAFT_181769</name>
</gene>
<feature type="compositionally biased region" description="Acidic residues" evidence="1">
    <location>
        <begin position="33"/>
        <end position="54"/>
    </location>
</feature>
<dbReference type="STRING" id="946122.A0A0C2SSS9"/>
<feature type="compositionally biased region" description="Acidic residues" evidence="1">
    <location>
        <begin position="71"/>
        <end position="80"/>
    </location>
</feature>
<keyword evidence="3" id="KW-1185">Reference proteome</keyword>
<feature type="compositionally biased region" description="Basic and acidic residues" evidence="1">
    <location>
        <begin position="84"/>
        <end position="94"/>
    </location>
</feature>
<evidence type="ECO:0000313" key="3">
    <source>
        <dbReference type="Proteomes" id="UP000054549"/>
    </source>
</evidence>
<evidence type="ECO:0000313" key="2">
    <source>
        <dbReference type="EMBL" id="KIL57054.1"/>
    </source>
</evidence>
<dbReference type="AlphaFoldDB" id="A0A0C2SSS9"/>
<name>A0A0C2SSS9_AMAMK</name>
<dbReference type="HOGENOM" id="CLU_633089_0_0_1"/>
<evidence type="ECO:0000256" key="1">
    <source>
        <dbReference type="SAM" id="MobiDB-lite"/>
    </source>
</evidence>
<feature type="region of interest" description="Disordered" evidence="1">
    <location>
        <begin position="1"/>
        <end position="94"/>
    </location>
</feature>
<reference evidence="2 3" key="1">
    <citation type="submission" date="2014-04" db="EMBL/GenBank/DDBJ databases">
        <title>Evolutionary Origins and Diversification of the Mycorrhizal Mutualists.</title>
        <authorList>
            <consortium name="DOE Joint Genome Institute"/>
            <consortium name="Mycorrhizal Genomics Consortium"/>
            <person name="Kohler A."/>
            <person name="Kuo A."/>
            <person name="Nagy L.G."/>
            <person name="Floudas D."/>
            <person name="Copeland A."/>
            <person name="Barry K.W."/>
            <person name="Cichocki N."/>
            <person name="Veneault-Fourrey C."/>
            <person name="LaButti K."/>
            <person name="Lindquist E.A."/>
            <person name="Lipzen A."/>
            <person name="Lundell T."/>
            <person name="Morin E."/>
            <person name="Murat C."/>
            <person name="Riley R."/>
            <person name="Ohm R."/>
            <person name="Sun H."/>
            <person name="Tunlid A."/>
            <person name="Henrissat B."/>
            <person name="Grigoriev I.V."/>
            <person name="Hibbett D.S."/>
            <person name="Martin F."/>
        </authorList>
    </citation>
    <scope>NUCLEOTIDE SEQUENCE [LARGE SCALE GENOMIC DNA]</scope>
    <source>
        <strain evidence="2 3">Koide BX008</strain>
    </source>
</reference>
<dbReference type="OrthoDB" id="3070904at2759"/>
<sequence length="433" mass="47936">MCDPSSRPRPGSVSETPLKQVRLGDVSSRVRIEEEDEEEEDEEEADKSESEEEKSEGTNQEVSDEYQPPESGEEQDEEGSQDVKQPRESKDMEDALKYIPGTEIEHGDAAIDDVDDVDVEECKDQDQGQGDKDIHMASPPPAIPPEGSSRVTGGTSRGRALGNYFSLPDASEVLMDKPIPAKGTVGVYSLLQHQPSVHKPVMSFKVEAKSTLGPVLAKLERLYPPLRKQNYRIFTYEEGTWHARGEFIQGILMLPPPVSAVLHTSASGVPVSKAVGNNGDLSQNELIALLNIPEHLAQRHQNPGLRLNYAKYMACLRAQDCVSQKIRDGTWPAGVKKPTNYDIVGLFASKSYWHSYMVKAFHDINHHPVLKKWLESEGGPLGDAEVWGVAQTTYNFSDLHKEKERRAALKQGKGKAVKKDDKSTNSKKKGGKK</sequence>
<proteinExistence type="predicted"/>
<feature type="region of interest" description="Disordered" evidence="1">
    <location>
        <begin position="405"/>
        <end position="433"/>
    </location>
</feature>
<protein>
    <submittedName>
        <fullName evidence="2">Uncharacterized protein</fullName>
    </submittedName>
</protein>
<organism evidence="2 3">
    <name type="scientific">Amanita muscaria (strain Koide BX008)</name>
    <dbReference type="NCBI Taxonomy" id="946122"/>
    <lineage>
        <taxon>Eukaryota</taxon>
        <taxon>Fungi</taxon>
        <taxon>Dikarya</taxon>
        <taxon>Basidiomycota</taxon>
        <taxon>Agaricomycotina</taxon>
        <taxon>Agaricomycetes</taxon>
        <taxon>Agaricomycetidae</taxon>
        <taxon>Agaricales</taxon>
        <taxon>Pluteineae</taxon>
        <taxon>Amanitaceae</taxon>
        <taxon>Amanita</taxon>
    </lineage>
</organism>
<feature type="region of interest" description="Disordered" evidence="1">
    <location>
        <begin position="121"/>
        <end position="153"/>
    </location>
</feature>
<feature type="compositionally biased region" description="Basic and acidic residues" evidence="1">
    <location>
        <begin position="121"/>
        <end position="135"/>
    </location>
</feature>
<accession>A0A0C2SSS9</accession>
<dbReference type="Proteomes" id="UP000054549">
    <property type="component" value="Unassembled WGS sequence"/>
</dbReference>
<dbReference type="InParanoid" id="A0A0C2SSS9"/>
<dbReference type="EMBL" id="KN818385">
    <property type="protein sequence ID" value="KIL57054.1"/>
    <property type="molecule type" value="Genomic_DNA"/>
</dbReference>